<dbReference type="GO" id="GO:0071949">
    <property type="term" value="F:FAD binding"/>
    <property type="evidence" value="ECO:0007669"/>
    <property type="project" value="InterPro"/>
</dbReference>
<name>A0A6J4VZN0_9BACT</name>
<gene>
    <name evidence="2" type="ORF">AVDCRST_MAG18-5041</name>
</gene>
<evidence type="ECO:0000313" key="2">
    <source>
        <dbReference type="EMBL" id="CAA9590479.1"/>
    </source>
</evidence>
<organism evidence="2">
    <name type="scientific">uncultured Thermomicrobiales bacterium</name>
    <dbReference type="NCBI Taxonomy" id="1645740"/>
    <lineage>
        <taxon>Bacteria</taxon>
        <taxon>Pseudomonadati</taxon>
        <taxon>Thermomicrobiota</taxon>
        <taxon>Thermomicrobia</taxon>
        <taxon>Thermomicrobiales</taxon>
        <taxon>environmental samples</taxon>
    </lineage>
</organism>
<accession>A0A6J4VZN0</accession>
<evidence type="ECO:0000259" key="1">
    <source>
        <dbReference type="Pfam" id="PF01494"/>
    </source>
</evidence>
<dbReference type="PANTHER" id="PTHR43422">
    <property type="entry name" value="THIAMINE THIAZOLE SYNTHASE"/>
    <property type="match status" value="1"/>
</dbReference>
<feature type="domain" description="FAD-binding" evidence="1">
    <location>
        <begin position="10"/>
        <end position="348"/>
    </location>
</feature>
<dbReference type="PANTHER" id="PTHR43422:SF3">
    <property type="entry name" value="THIAMINE THIAZOLE SYNTHASE"/>
    <property type="match status" value="1"/>
</dbReference>
<proteinExistence type="predicted"/>
<dbReference type="AlphaFoldDB" id="A0A6J4VZN0"/>
<dbReference type="EMBL" id="CADCWN010000403">
    <property type="protein sequence ID" value="CAA9590479.1"/>
    <property type="molecule type" value="Genomic_DNA"/>
</dbReference>
<dbReference type="InterPro" id="IPR002938">
    <property type="entry name" value="FAD-bd"/>
</dbReference>
<dbReference type="Gene3D" id="3.50.50.60">
    <property type="entry name" value="FAD/NAD(P)-binding domain"/>
    <property type="match status" value="1"/>
</dbReference>
<reference evidence="2" key="1">
    <citation type="submission" date="2020-02" db="EMBL/GenBank/DDBJ databases">
        <authorList>
            <person name="Meier V. D."/>
        </authorList>
    </citation>
    <scope>NUCLEOTIDE SEQUENCE</scope>
    <source>
        <strain evidence="2">AVDCRST_MAG18</strain>
    </source>
</reference>
<dbReference type="SUPFAM" id="SSF51905">
    <property type="entry name" value="FAD/NAD(P)-binding domain"/>
    <property type="match status" value="1"/>
</dbReference>
<dbReference type="Pfam" id="PF01494">
    <property type="entry name" value="FAD_binding_3"/>
    <property type="match status" value="1"/>
</dbReference>
<dbReference type="InterPro" id="IPR036188">
    <property type="entry name" value="FAD/NAD-bd_sf"/>
</dbReference>
<sequence length="465" mass="49296">MAESKRNGNAIVIGGSIAGLMAARVLADHFVRVTLIERDILTHGPEQRKGVPQGQQGHGLLAGGQRAMEGLFPGLTADLVAEGATTLDVIADATWHQPGSYRLRFASGLEGISLSRPLLEAGIRRRVRALANVAVLDGCEVTGLVASGDRARVTGVTVRRRDGEAAEEALAAALVVDAGGRGSRAPSWLEALGYARPEEEKIAVGVGYTSRLYRRRPGDLPGARAAICQPTPPHETRIGVLLPLEGDRWIATLAGWLGDHAPADDAGFLAFARSLAAPDIYDVIKQAEPLGDYATHKFPANLRRRYERLGRVPEGYAVVGDALCSFNPTYGQGMSSAALAVMALADCLREARGDLRGLPGRFYKRAATVIDTPWQMAAGGDFAYPGVTGKRAPGTDVINGYMGRVFGAATADRHVCRTLVEVANLLAPPSALFAPRVLLGVLRSTLRRPQATQLARTLPAPSTAD</sequence>
<protein>
    <recommendedName>
        <fullName evidence="1">FAD-binding domain-containing protein</fullName>
    </recommendedName>
</protein>